<name>A0A8H3BZ14_9AGAM</name>
<protein>
    <recommendedName>
        <fullName evidence="1">F-box domain-containing protein</fullName>
    </recommendedName>
</protein>
<comment type="caution">
    <text evidence="2">The sequence shown here is derived from an EMBL/GenBank/DDBJ whole genome shotgun (WGS) entry which is preliminary data.</text>
</comment>
<dbReference type="InterPro" id="IPR001810">
    <property type="entry name" value="F-box_dom"/>
</dbReference>
<dbReference type="PROSITE" id="PS50181">
    <property type="entry name" value="FBOX"/>
    <property type="match status" value="1"/>
</dbReference>
<dbReference type="SUPFAM" id="SSF81383">
    <property type="entry name" value="F-box domain"/>
    <property type="match status" value="1"/>
</dbReference>
<proteinExistence type="predicted"/>
<evidence type="ECO:0000313" key="2">
    <source>
        <dbReference type="EMBL" id="CAE6469253.1"/>
    </source>
</evidence>
<sequence>MSPRSPSRKIPRCEYPAQDDVPSNLPHLVKTLIDLPLDILIEIAARLQPLDMIQLSRVNNALRGLLMRRSAACMWRTSLCNVGALPPVSTDLTEAQLAVLLFSGECTV</sequence>
<evidence type="ECO:0000313" key="3">
    <source>
        <dbReference type="Proteomes" id="UP000663861"/>
    </source>
</evidence>
<dbReference type="AlphaFoldDB" id="A0A8H3BZ14"/>
<accession>A0A8H3BZ14</accession>
<dbReference type="Pfam" id="PF00646">
    <property type="entry name" value="F-box"/>
    <property type="match status" value="1"/>
</dbReference>
<evidence type="ECO:0000259" key="1">
    <source>
        <dbReference type="PROSITE" id="PS50181"/>
    </source>
</evidence>
<reference evidence="2" key="1">
    <citation type="submission" date="2021-01" db="EMBL/GenBank/DDBJ databases">
        <authorList>
            <person name="Kaushik A."/>
        </authorList>
    </citation>
    <scope>NUCLEOTIDE SEQUENCE</scope>
    <source>
        <strain evidence="2">AG4-RS23</strain>
    </source>
</reference>
<dbReference type="EMBL" id="CAJMWY010001508">
    <property type="protein sequence ID" value="CAE6469253.1"/>
    <property type="molecule type" value="Genomic_DNA"/>
</dbReference>
<dbReference type="InterPro" id="IPR036047">
    <property type="entry name" value="F-box-like_dom_sf"/>
</dbReference>
<dbReference type="CDD" id="cd09917">
    <property type="entry name" value="F-box_SF"/>
    <property type="match status" value="1"/>
</dbReference>
<feature type="domain" description="F-box" evidence="1">
    <location>
        <begin position="29"/>
        <end position="78"/>
    </location>
</feature>
<organism evidence="2 3">
    <name type="scientific">Rhizoctonia solani</name>
    <dbReference type="NCBI Taxonomy" id="456999"/>
    <lineage>
        <taxon>Eukaryota</taxon>
        <taxon>Fungi</taxon>
        <taxon>Dikarya</taxon>
        <taxon>Basidiomycota</taxon>
        <taxon>Agaricomycotina</taxon>
        <taxon>Agaricomycetes</taxon>
        <taxon>Cantharellales</taxon>
        <taxon>Ceratobasidiaceae</taxon>
        <taxon>Rhizoctonia</taxon>
    </lineage>
</organism>
<dbReference type="Proteomes" id="UP000663861">
    <property type="component" value="Unassembled WGS sequence"/>
</dbReference>
<gene>
    <name evidence="2" type="ORF">RDB_LOCUS79881</name>
</gene>